<sequence length="493" mass="55085">MINMVLTIFMLDQSNSFFIQRGKNSDIVSGNPEYCSGSTFCQCINSTFLDFDSKLNCGNQLTACRLLIEGRTAGIYTAFGMSSYNLILTTDTNDPVCNTEPIPVPIFVQDYQNIMVWNPVYNTLLQRGFTASIKDLSKVELKIKYHLQGLLLKVFINCDNKEQCIAVKFEGIQEYPLNPDLFSNYLGAYSTSASTSVISRTSEITSLKVLTTTSKNSITSSIQNINQSKSVSSIDIASPVIILTPSNFVQLYSTDSFITPLIQTAMLTYSQVTKESTIEFKITNQYLATLVTISSNVYVENTTILPPQSDALISKTYAAQIIIGVSAVLLLLVFLFACFLAYKRKRRKSQFKIPKTFDTGLTSLTDVSLNNHAAMIRMENNSLSTSASMMNNAHLKSNPLYHDYFEQESLNGLEDIPIDEQITSKSLDESFILEKNYYHKKDTKVNNRRLSVIFSASQSLESAVPKDDEQSSDNDFPFSFSIERGSTPIVNKI</sequence>
<evidence type="ECO:0000313" key="2">
    <source>
        <dbReference type="Proteomes" id="UP001652625"/>
    </source>
</evidence>
<evidence type="ECO:0000313" key="3">
    <source>
        <dbReference type="RefSeq" id="XP_065673434.1"/>
    </source>
</evidence>
<reference evidence="3" key="1">
    <citation type="submission" date="2025-08" db="UniProtKB">
        <authorList>
            <consortium name="RefSeq"/>
        </authorList>
    </citation>
    <scope>IDENTIFICATION</scope>
</reference>
<proteinExistence type="predicted"/>
<dbReference type="GeneID" id="105849434"/>
<name>A0ABM4DG76_HYDVU</name>
<keyword evidence="1" id="KW-0472">Membrane</keyword>
<feature type="transmembrane region" description="Helical" evidence="1">
    <location>
        <begin position="317"/>
        <end position="342"/>
    </location>
</feature>
<dbReference type="Proteomes" id="UP001652625">
    <property type="component" value="Chromosome 14"/>
</dbReference>
<evidence type="ECO:0000256" key="1">
    <source>
        <dbReference type="SAM" id="Phobius"/>
    </source>
</evidence>
<keyword evidence="1" id="KW-0812">Transmembrane</keyword>
<protein>
    <submittedName>
        <fullName evidence="3">Uncharacterized protein LOC105849434 isoform X2</fullName>
    </submittedName>
</protein>
<organism evidence="2 3">
    <name type="scientific">Hydra vulgaris</name>
    <name type="common">Hydra</name>
    <name type="synonym">Hydra attenuata</name>
    <dbReference type="NCBI Taxonomy" id="6087"/>
    <lineage>
        <taxon>Eukaryota</taxon>
        <taxon>Metazoa</taxon>
        <taxon>Cnidaria</taxon>
        <taxon>Hydrozoa</taxon>
        <taxon>Hydroidolina</taxon>
        <taxon>Anthoathecata</taxon>
        <taxon>Aplanulata</taxon>
        <taxon>Hydridae</taxon>
        <taxon>Hydra</taxon>
    </lineage>
</organism>
<keyword evidence="2" id="KW-1185">Reference proteome</keyword>
<dbReference type="RefSeq" id="XP_065673434.1">
    <property type="nucleotide sequence ID" value="XM_065817362.1"/>
</dbReference>
<keyword evidence="1" id="KW-1133">Transmembrane helix</keyword>
<accession>A0ABM4DG76</accession>
<gene>
    <name evidence="3" type="primary">LOC105849434</name>
</gene>